<dbReference type="AlphaFoldDB" id="A0A7C4EMZ0"/>
<protein>
    <submittedName>
        <fullName evidence="1">Uncharacterized protein</fullName>
    </submittedName>
</protein>
<comment type="caution">
    <text evidence="1">The sequence shown here is derived from an EMBL/GenBank/DDBJ whole genome shotgun (WGS) entry which is preliminary data.</text>
</comment>
<evidence type="ECO:0000313" key="1">
    <source>
        <dbReference type="EMBL" id="HGG92856.1"/>
    </source>
</evidence>
<accession>A0A7C4EMZ0</accession>
<proteinExistence type="predicted"/>
<sequence>MALRHTPSKIALGFLLVILSSNLAWSGDREELLLVAEDIRSAIQRQDPEGILKYIHGTVCLDPECYTPDTLRQLLKDESSWPNTMLFIGDSSIHEYLQDKTAIHLIENPYPGRTDYWQITLANPEIKPTGPALVFVSKIPSGWMITDIHFD</sequence>
<name>A0A7C4EMZ0_9BACT</name>
<gene>
    <name evidence="1" type="ORF">ENR59_07880</name>
</gene>
<reference evidence="1" key="1">
    <citation type="journal article" date="2020" name="mSystems">
        <title>Genome- and Community-Level Interaction Insights into Carbon Utilization and Element Cycling Functions of Hydrothermarchaeota in Hydrothermal Sediment.</title>
        <authorList>
            <person name="Zhou Z."/>
            <person name="Liu Y."/>
            <person name="Xu W."/>
            <person name="Pan J."/>
            <person name="Luo Z.H."/>
            <person name="Li M."/>
        </authorList>
    </citation>
    <scope>NUCLEOTIDE SEQUENCE [LARGE SCALE GENOMIC DNA]</scope>
    <source>
        <strain evidence="1">SpSt-413</strain>
    </source>
</reference>
<organism evidence="1">
    <name type="scientific">Fundidesulfovibrio putealis</name>
    <dbReference type="NCBI Taxonomy" id="270496"/>
    <lineage>
        <taxon>Bacteria</taxon>
        <taxon>Pseudomonadati</taxon>
        <taxon>Thermodesulfobacteriota</taxon>
        <taxon>Desulfovibrionia</taxon>
        <taxon>Desulfovibrionales</taxon>
        <taxon>Desulfovibrionaceae</taxon>
        <taxon>Fundidesulfovibrio</taxon>
    </lineage>
</organism>
<dbReference type="EMBL" id="DSRP01000544">
    <property type="protein sequence ID" value="HGG92856.1"/>
    <property type="molecule type" value="Genomic_DNA"/>
</dbReference>